<keyword evidence="2" id="KW-1185">Reference proteome</keyword>
<accession>A0ACC1N920</accession>
<gene>
    <name evidence="1" type="ORF">NQ176_g5538</name>
</gene>
<dbReference type="EMBL" id="JANJQO010000711">
    <property type="protein sequence ID" value="KAJ2975409.1"/>
    <property type="molecule type" value="Genomic_DNA"/>
</dbReference>
<dbReference type="Proteomes" id="UP001143910">
    <property type="component" value="Unassembled WGS sequence"/>
</dbReference>
<evidence type="ECO:0000313" key="1">
    <source>
        <dbReference type="EMBL" id="KAJ2975409.1"/>
    </source>
</evidence>
<proteinExistence type="predicted"/>
<organism evidence="1 2">
    <name type="scientific">Zarea fungicola</name>
    <dbReference type="NCBI Taxonomy" id="93591"/>
    <lineage>
        <taxon>Eukaryota</taxon>
        <taxon>Fungi</taxon>
        <taxon>Dikarya</taxon>
        <taxon>Ascomycota</taxon>
        <taxon>Pezizomycotina</taxon>
        <taxon>Sordariomycetes</taxon>
        <taxon>Hypocreomycetidae</taxon>
        <taxon>Hypocreales</taxon>
        <taxon>Cordycipitaceae</taxon>
        <taxon>Zarea</taxon>
    </lineage>
</organism>
<sequence>MKPMARVACISAAVLAVANSVLGGTSLPRDDDDGTGDLPSVLECFQVTSPVLTAKGLVTGKTLVGPTDMSKQPRTSCQETLVEHSFQNSYGQPFVADYYPPECEFNRVVMNLTVVSEGIQFDRLAIMYLGDTEVWRTSTAEPKAYPGISWSYWKDMTSYISLWKIKQKLIFDLGNIVDNHYTGAFNVTLRATFFATTVAGKDDKLDPAELIVPISAKRGGQGQSSAFNYPGDVAATNITIPRNVIRAMVSVSATGQGNEEFWQTNVPDSILDKTPGYFGMSAYREARLFIDGQLAGLAWPFPVVFTGGISPPLHRPMVGIQAFDLLENEIDITPWLGVLCDGEPHTFSIEIVGENSERPNSNWVITGKVFTWFDDKNDRYTKGPAPTAKISPTALDAEGDEYQGQVWYTQGMVRTLKLTADLEIKGKKETYGWTQRYSMHNNGNISNSGNDQYVNAIYEGESTATRGWLPYFYVGFRYPFEMNFTATNESQSVKMSADLTQGIDLTVTGKAAFSYGVDAFANRLESPVSGSAPPSAGATGIVVSAVVASGSRVVGERLRGREVAEIVAERLARLV</sequence>
<comment type="caution">
    <text evidence="1">The sequence shown here is derived from an EMBL/GenBank/DDBJ whole genome shotgun (WGS) entry which is preliminary data.</text>
</comment>
<reference evidence="1" key="1">
    <citation type="submission" date="2022-08" db="EMBL/GenBank/DDBJ databases">
        <title>Genome Sequence of Lecanicillium fungicola.</title>
        <authorList>
            <person name="Buettner E."/>
        </authorList>
    </citation>
    <scope>NUCLEOTIDE SEQUENCE</scope>
    <source>
        <strain evidence="1">Babe33</strain>
    </source>
</reference>
<evidence type="ECO:0000313" key="2">
    <source>
        <dbReference type="Proteomes" id="UP001143910"/>
    </source>
</evidence>
<protein>
    <submittedName>
        <fullName evidence="1">Uncharacterized protein</fullName>
    </submittedName>
</protein>
<name>A0ACC1N920_9HYPO</name>